<sequence>MYKERENDGNETMVDAGIALNRFGLGARPDEAVPGDPRKWLLGQFEAFDPKPQAIAAQPNRQAVAGELADYLDQVRMLRQQGAVPDPQRPAATARDRMAPNAMAPGAKAEDPADANDPVKQARRFAQRQARDYYVGAVGARATAALVTPAPFVERLVHFWANHFAISIDKVQVVGLGGLLEFEAIRPHVLGRFGDMLNAVERHPAMLLYLDQAQSVGPNSVVGARAAGRGNRNLGLNENLAREIMELHTLGVRTGYDQADVTEFARAMTGWSVAGLTRGLRARFAGVEGTPGDFIFAAPLHEPGTRTIMGKTYGQNGEGQAQAVLNGLAVHPATATHIATKLARHFTGDTPSPALVQRIQATFLKTGGDLPSVYRVLIDSPEAWAAEPAKFKTPWEWSISAYRALGMKSVQPQAVTGLLNQLGQPAWKPGSPAGYDDIAASWAGPDAILRRVEAAERFSAKAGEQIDARALAPKLFPATLSTGTAQSLARAESAGQALALLLVAPEFMRR</sequence>
<reference evidence="2" key="1">
    <citation type="submission" date="2015-10" db="EMBL/GenBank/DDBJ databases">
        <authorList>
            <person name="Gilbert D.G."/>
        </authorList>
    </citation>
    <scope>NUCLEOTIDE SEQUENCE</scope>
</reference>
<dbReference type="Pfam" id="PF08811">
    <property type="entry name" value="DUF1800"/>
    <property type="match status" value="1"/>
</dbReference>
<dbReference type="InterPro" id="IPR014917">
    <property type="entry name" value="DUF1800"/>
</dbReference>
<dbReference type="AlphaFoldDB" id="A0A160TEV3"/>
<evidence type="ECO:0000256" key="1">
    <source>
        <dbReference type="SAM" id="MobiDB-lite"/>
    </source>
</evidence>
<evidence type="ECO:0000313" key="2">
    <source>
        <dbReference type="EMBL" id="CUS43225.1"/>
    </source>
</evidence>
<organism evidence="2">
    <name type="scientific">hydrothermal vent metagenome</name>
    <dbReference type="NCBI Taxonomy" id="652676"/>
    <lineage>
        <taxon>unclassified sequences</taxon>
        <taxon>metagenomes</taxon>
        <taxon>ecological metagenomes</taxon>
    </lineage>
</organism>
<gene>
    <name evidence="2" type="ORF">MGWOODY_Smn1908</name>
</gene>
<dbReference type="EMBL" id="CZQE01000020">
    <property type="protein sequence ID" value="CUS43225.1"/>
    <property type="molecule type" value="Genomic_DNA"/>
</dbReference>
<accession>A0A160TEV3</accession>
<proteinExistence type="predicted"/>
<name>A0A160TEV3_9ZZZZ</name>
<feature type="region of interest" description="Disordered" evidence="1">
    <location>
        <begin position="81"/>
        <end position="120"/>
    </location>
</feature>
<protein>
    <submittedName>
        <fullName evidence="2">Uncharacterized protein conserved in bacteria</fullName>
    </submittedName>
</protein>